<gene>
    <name evidence="8" type="ORF">SCODWIG_02420</name>
</gene>
<keyword evidence="4 7" id="KW-1133">Transmembrane helix</keyword>
<dbReference type="OrthoDB" id="7859621at2759"/>
<keyword evidence="5 7" id="KW-0472">Membrane</keyword>
<name>A0A376B7V7_9ASCO</name>
<feature type="compositionally biased region" description="Polar residues" evidence="6">
    <location>
        <begin position="21"/>
        <end position="36"/>
    </location>
</feature>
<feature type="transmembrane region" description="Helical" evidence="7">
    <location>
        <begin position="111"/>
        <end position="134"/>
    </location>
</feature>
<evidence type="ECO:0000256" key="6">
    <source>
        <dbReference type="SAM" id="MobiDB-lite"/>
    </source>
</evidence>
<evidence type="ECO:0000256" key="5">
    <source>
        <dbReference type="ARBA" id="ARBA00023136"/>
    </source>
</evidence>
<evidence type="ECO:0000313" key="8">
    <source>
        <dbReference type="EMBL" id="SSD60659.1"/>
    </source>
</evidence>
<dbReference type="EMBL" id="UFAJ01000414">
    <property type="protein sequence ID" value="SSD60659.1"/>
    <property type="molecule type" value="Genomic_DNA"/>
</dbReference>
<keyword evidence="9" id="KW-1185">Reference proteome</keyword>
<dbReference type="Proteomes" id="UP000262825">
    <property type="component" value="Unassembled WGS sequence"/>
</dbReference>
<comment type="subcellular location">
    <subcellularLocation>
        <location evidence="1">Membrane</location>
        <topology evidence="1">Multi-pass membrane protein</topology>
    </subcellularLocation>
</comment>
<feature type="transmembrane region" description="Helical" evidence="7">
    <location>
        <begin position="232"/>
        <end position="249"/>
    </location>
</feature>
<protein>
    <submittedName>
        <fullName evidence="8">Probable ER-derived vesicles protein ERV29</fullName>
    </submittedName>
</protein>
<sequence length="317" mass="35799">MSYRGGANAFGQQPSSPSPLNPINTNSAFNSRAGNNGSNTTGLKKFQKSFEAFANKVEDYADHPVIHRLKPYTPSIARFFIVATFYEDSFRILSQWKDQVFYLWNYRHIPYFLVILFLLAVVVSMVIGSTLILLPRTQKSYTLYASIALISCVILQALAYGLISGFAFVLRNISVIGGLVIALGDSIVTHRTTFGMLPELTSKNGEKRNYFLFAGRILIVLMFISFTFTKNWFTVVLTILGTVCISIGYKTKFASIILFAILTFYNVSINNYWFYDSNKRDFLKYEFYQNLSIMGGLLLVLNTGAGDISLDQKKKIY</sequence>
<comment type="similarity">
    <text evidence="2">Belongs to the SURF4 family.</text>
</comment>
<dbReference type="InterPro" id="IPR002995">
    <property type="entry name" value="Surf4"/>
</dbReference>
<feature type="transmembrane region" description="Helical" evidence="7">
    <location>
        <begin position="287"/>
        <end position="305"/>
    </location>
</feature>
<dbReference type="GO" id="GO:0016020">
    <property type="term" value="C:membrane"/>
    <property type="evidence" value="ECO:0007669"/>
    <property type="project" value="UniProtKB-SubCell"/>
</dbReference>
<dbReference type="AlphaFoldDB" id="A0A376B7V7"/>
<feature type="transmembrane region" description="Helical" evidence="7">
    <location>
        <begin position="209"/>
        <end position="226"/>
    </location>
</feature>
<evidence type="ECO:0000313" key="9">
    <source>
        <dbReference type="Proteomes" id="UP000262825"/>
    </source>
</evidence>
<evidence type="ECO:0000256" key="4">
    <source>
        <dbReference type="ARBA" id="ARBA00022989"/>
    </source>
</evidence>
<feature type="transmembrane region" description="Helical" evidence="7">
    <location>
        <begin position="141"/>
        <end position="163"/>
    </location>
</feature>
<dbReference type="Pfam" id="PF02077">
    <property type="entry name" value="SURF4"/>
    <property type="match status" value="1"/>
</dbReference>
<feature type="transmembrane region" description="Helical" evidence="7">
    <location>
        <begin position="169"/>
        <end position="188"/>
    </location>
</feature>
<accession>A0A376B7V7</accession>
<reference evidence="9" key="1">
    <citation type="submission" date="2018-06" db="EMBL/GenBank/DDBJ databases">
        <authorList>
            <person name="Guldener U."/>
        </authorList>
    </citation>
    <scope>NUCLEOTIDE SEQUENCE [LARGE SCALE GENOMIC DNA]</scope>
    <source>
        <strain evidence="9">UTAD17</strain>
    </source>
</reference>
<proteinExistence type="inferred from homology"/>
<evidence type="ECO:0000256" key="3">
    <source>
        <dbReference type="ARBA" id="ARBA00022692"/>
    </source>
</evidence>
<dbReference type="PROSITE" id="PS01339">
    <property type="entry name" value="SURF4"/>
    <property type="match status" value="1"/>
</dbReference>
<evidence type="ECO:0000256" key="1">
    <source>
        <dbReference type="ARBA" id="ARBA00004141"/>
    </source>
</evidence>
<dbReference type="VEuPathDB" id="FungiDB:SCODWIG_02420"/>
<evidence type="ECO:0000256" key="2">
    <source>
        <dbReference type="ARBA" id="ARBA00006945"/>
    </source>
</evidence>
<evidence type="ECO:0000256" key="7">
    <source>
        <dbReference type="SAM" id="Phobius"/>
    </source>
</evidence>
<feature type="region of interest" description="Disordered" evidence="6">
    <location>
        <begin position="1"/>
        <end position="36"/>
    </location>
</feature>
<feature type="transmembrane region" description="Helical" evidence="7">
    <location>
        <begin position="256"/>
        <end position="275"/>
    </location>
</feature>
<keyword evidence="3 7" id="KW-0812">Transmembrane</keyword>
<organism evidence="8 9">
    <name type="scientific">Saccharomycodes ludwigii</name>
    <dbReference type="NCBI Taxonomy" id="36035"/>
    <lineage>
        <taxon>Eukaryota</taxon>
        <taxon>Fungi</taxon>
        <taxon>Dikarya</taxon>
        <taxon>Ascomycota</taxon>
        <taxon>Saccharomycotina</taxon>
        <taxon>Saccharomycetes</taxon>
        <taxon>Saccharomycodales</taxon>
        <taxon>Saccharomycodaceae</taxon>
        <taxon>Saccharomycodes</taxon>
    </lineage>
</organism>